<name>A0ABV7YNN6_9ACTN</name>
<dbReference type="Pfam" id="PF01266">
    <property type="entry name" value="DAO"/>
    <property type="match status" value="1"/>
</dbReference>
<dbReference type="Gene3D" id="3.50.50.60">
    <property type="entry name" value="FAD/NAD(P)-binding domain"/>
    <property type="match status" value="2"/>
</dbReference>
<accession>A0ABV7YNN6</accession>
<evidence type="ECO:0000256" key="4">
    <source>
        <dbReference type="ARBA" id="ARBA00049872"/>
    </source>
</evidence>
<dbReference type="EMBL" id="JBHRZH010000043">
    <property type="protein sequence ID" value="MFC3765760.1"/>
    <property type="molecule type" value="Genomic_DNA"/>
</dbReference>
<evidence type="ECO:0000313" key="8">
    <source>
        <dbReference type="Proteomes" id="UP001595699"/>
    </source>
</evidence>
<dbReference type="EC" id="1.4.3.19" evidence="5"/>
<dbReference type="InterPro" id="IPR036188">
    <property type="entry name" value="FAD/NAD-bd_sf"/>
</dbReference>
<evidence type="ECO:0000256" key="2">
    <source>
        <dbReference type="ARBA" id="ARBA00022977"/>
    </source>
</evidence>
<proteinExistence type="predicted"/>
<dbReference type="NCBIfam" id="TIGR02352">
    <property type="entry name" value="thiamin_ThiO"/>
    <property type="match status" value="1"/>
</dbReference>
<comment type="caution">
    <text evidence="7">The sequence shown here is derived from an EMBL/GenBank/DDBJ whole genome shotgun (WGS) entry which is preliminary data.</text>
</comment>
<dbReference type="Proteomes" id="UP001595699">
    <property type="component" value="Unassembled WGS sequence"/>
</dbReference>
<keyword evidence="2" id="KW-0784">Thiamine biosynthesis</keyword>
<reference evidence="8" key="1">
    <citation type="journal article" date="2019" name="Int. J. Syst. Evol. Microbiol.">
        <title>The Global Catalogue of Microorganisms (GCM) 10K type strain sequencing project: providing services to taxonomists for standard genome sequencing and annotation.</title>
        <authorList>
            <consortium name="The Broad Institute Genomics Platform"/>
            <consortium name="The Broad Institute Genome Sequencing Center for Infectious Disease"/>
            <person name="Wu L."/>
            <person name="Ma J."/>
        </authorList>
    </citation>
    <scope>NUCLEOTIDE SEQUENCE [LARGE SCALE GENOMIC DNA]</scope>
    <source>
        <strain evidence="8">CGMCC 4.7241</strain>
    </source>
</reference>
<sequence>MVHLVVIGGGVIGLSVAWRAAQRGHGVSLYDPHTARGASWVAGGMLAPVTEAWHGEESLLDLGSASLERWPSFAADLGDAGLSTAGTIVAALDQADRAELDRLAAYVAERGRDVDALTGRALRQLEPALGPAVRAGLHVPGDLSVDNRQLLSALRDASAQAGVRFAATVPEADVTVIAAGAWSGSLHPLLEKLVRPVKGEILRLEARSGALPPPTRTIRGHVEGRHVYLVPRANGLVVGATQYESGFDLHPKAGGVRDLLNDAEQLLPGITEYALTEVTAGLRPGSPDNLPLVGWLEPGVIVATGHYRNGLLLAPITADTVVALLEDEPIPPEAKAADPIRFTEGSPWK</sequence>
<dbReference type="Gene3D" id="3.30.9.10">
    <property type="entry name" value="D-Amino Acid Oxidase, subunit A, domain 2"/>
    <property type="match status" value="2"/>
</dbReference>
<dbReference type="PANTHER" id="PTHR13847:SF289">
    <property type="entry name" value="GLYCINE OXIDASE"/>
    <property type="match status" value="1"/>
</dbReference>
<feature type="domain" description="FAD dependent oxidoreductase" evidence="6">
    <location>
        <begin position="4"/>
        <end position="323"/>
    </location>
</feature>
<dbReference type="RefSeq" id="WP_205121033.1">
    <property type="nucleotide sequence ID" value="NZ_JAFBCM010000001.1"/>
</dbReference>
<organism evidence="7 8">
    <name type="scientific">Tenggerimyces flavus</name>
    <dbReference type="NCBI Taxonomy" id="1708749"/>
    <lineage>
        <taxon>Bacteria</taxon>
        <taxon>Bacillati</taxon>
        <taxon>Actinomycetota</taxon>
        <taxon>Actinomycetes</taxon>
        <taxon>Propionibacteriales</taxon>
        <taxon>Nocardioidaceae</taxon>
        <taxon>Tenggerimyces</taxon>
    </lineage>
</organism>
<evidence type="ECO:0000256" key="5">
    <source>
        <dbReference type="ARBA" id="ARBA00050018"/>
    </source>
</evidence>
<gene>
    <name evidence="7" type="primary">thiO</name>
    <name evidence="7" type="ORF">ACFOUW_33340</name>
</gene>
<evidence type="ECO:0000256" key="3">
    <source>
        <dbReference type="ARBA" id="ARBA00023002"/>
    </source>
</evidence>
<comment type="pathway">
    <text evidence="1">Cofactor biosynthesis; thiamine diphosphate biosynthesis.</text>
</comment>
<dbReference type="SUPFAM" id="SSF51905">
    <property type="entry name" value="FAD/NAD(P)-binding domain"/>
    <property type="match status" value="1"/>
</dbReference>
<dbReference type="SUPFAM" id="SSF54373">
    <property type="entry name" value="FAD-linked reductases, C-terminal domain"/>
    <property type="match status" value="1"/>
</dbReference>
<dbReference type="InterPro" id="IPR012727">
    <property type="entry name" value="Gly_oxidase_ThiO"/>
</dbReference>
<evidence type="ECO:0000259" key="6">
    <source>
        <dbReference type="Pfam" id="PF01266"/>
    </source>
</evidence>
<dbReference type="GO" id="GO:0043799">
    <property type="term" value="F:glycine oxidase activity"/>
    <property type="evidence" value="ECO:0007669"/>
    <property type="project" value="UniProtKB-EC"/>
</dbReference>
<evidence type="ECO:0000313" key="7">
    <source>
        <dbReference type="EMBL" id="MFC3765760.1"/>
    </source>
</evidence>
<dbReference type="PANTHER" id="PTHR13847">
    <property type="entry name" value="SARCOSINE DEHYDROGENASE-RELATED"/>
    <property type="match status" value="1"/>
</dbReference>
<comment type="catalytic activity">
    <reaction evidence="4">
        <text>glycine + O2 + H2O = glyoxylate + H2O2 + NH4(+)</text>
        <dbReference type="Rhea" id="RHEA:11532"/>
        <dbReference type="ChEBI" id="CHEBI:15377"/>
        <dbReference type="ChEBI" id="CHEBI:15379"/>
        <dbReference type="ChEBI" id="CHEBI:16240"/>
        <dbReference type="ChEBI" id="CHEBI:28938"/>
        <dbReference type="ChEBI" id="CHEBI:36655"/>
        <dbReference type="ChEBI" id="CHEBI:57305"/>
        <dbReference type="EC" id="1.4.3.19"/>
    </reaction>
</comment>
<protein>
    <recommendedName>
        <fullName evidence="5">glycine oxidase</fullName>
        <ecNumber evidence="5">1.4.3.19</ecNumber>
    </recommendedName>
</protein>
<dbReference type="InterPro" id="IPR006076">
    <property type="entry name" value="FAD-dep_OxRdtase"/>
</dbReference>
<keyword evidence="3 7" id="KW-0560">Oxidoreductase</keyword>
<evidence type="ECO:0000256" key="1">
    <source>
        <dbReference type="ARBA" id="ARBA00004948"/>
    </source>
</evidence>
<keyword evidence="8" id="KW-1185">Reference proteome</keyword>